<dbReference type="GO" id="GO:0006355">
    <property type="term" value="P:regulation of DNA-templated transcription"/>
    <property type="evidence" value="ECO:0007669"/>
    <property type="project" value="InterPro"/>
</dbReference>
<dbReference type="RefSeq" id="WP_132314321.1">
    <property type="nucleotide sequence ID" value="NZ_SMAR01000072.1"/>
</dbReference>
<evidence type="ECO:0000313" key="2">
    <source>
        <dbReference type="EMBL" id="TCT27905.1"/>
    </source>
</evidence>
<accession>A0A4R3NC80</accession>
<dbReference type="Gene3D" id="1.10.260.40">
    <property type="entry name" value="lambda repressor-like DNA-binding domains"/>
    <property type="match status" value="1"/>
</dbReference>
<feature type="domain" description="HTH lacI-type" evidence="1">
    <location>
        <begin position="7"/>
        <end position="37"/>
    </location>
</feature>
<sequence>MKTKTIPTIRDIAAASGVSAATVSLVLNGKGEISEAT</sequence>
<dbReference type="SUPFAM" id="SSF47413">
    <property type="entry name" value="lambda repressor-like DNA-binding domains"/>
    <property type="match status" value="1"/>
</dbReference>
<gene>
    <name evidence="2" type="ORF">EDC90_10721</name>
</gene>
<keyword evidence="3" id="KW-1185">Reference proteome</keyword>
<reference evidence="2 3" key="1">
    <citation type="submission" date="2019-03" db="EMBL/GenBank/DDBJ databases">
        <title>Freshwater and sediment microbial communities from various areas in North America, analyzing microbe dynamics in response to fracking.</title>
        <authorList>
            <person name="Lamendella R."/>
        </authorList>
    </citation>
    <scope>NUCLEOTIDE SEQUENCE [LARGE SCALE GENOMIC DNA]</scope>
    <source>
        <strain evidence="2 3">175.2</strain>
    </source>
</reference>
<evidence type="ECO:0000259" key="1">
    <source>
        <dbReference type="PROSITE" id="PS50932"/>
    </source>
</evidence>
<dbReference type="InterPro" id="IPR000843">
    <property type="entry name" value="HTH_LacI"/>
</dbReference>
<name>A0A4R3NC80_9HYPH</name>
<dbReference type="Proteomes" id="UP000295097">
    <property type="component" value="Unassembled WGS sequence"/>
</dbReference>
<proteinExistence type="predicted"/>
<dbReference type="PRINTS" id="PR00036">
    <property type="entry name" value="HTHLACI"/>
</dbReference>
<dbReference type="Pfam" id="PF00356">
    <property type="entry name" value="LacI"/>
    <property type="match status" value="1"/>
</dbReference>
<dbReference type="PROSITE" id="PS50932">
    <property type="entry name" value="HTH_LACI_2"/>
    <property type="match status" value="1"/>
</dbReference>
<comment type="caution">
    <text evidence="2">The sequence shown here is derived from an EMBL/GenBank/DDBJ whole genome shotgun (WGS) entry which is preliminary data.</text>
</comment>
<dbReference type="CDD" id="cd01392">
    <property type="entry name" value="HTH_LacI"/>
    <property type="match status" value="1"/>
</dbReference>
<dbReference type="GO" id="GO:0003677">
    <property type="term" value="F:DNA binding"/>
    <property type="evidence" value="ECO:0007669"/>
    <property type="project" value="InterPro"/>
</dbReference>
<protein>
    <submittedName>
        <fullName evidence="2">Regulatory LacI family protein</fullName>
    </submittedName>
</protein>
<dbReference type="AlphaFoldDB" id="A0A4R3NC80"/>
<feature type="non-terminal residue" evidence="2">
    <location>
        <position position="37"/>
    </location>
</feature>
<dbReference type="InterPro" id="IPR010982">
    <property type="entry name" value="Lambda_DNA-bd_dom_sf"/>
</dbReference>
<organism evidence="2 3">
    <name type="scientific">Martelella mediterranea</name>
    <dbReference type="NCBI Taxonomy" id="293089"/>
    <lineage>
        <taxon>Bacteria</taxon>
        <taxon>Pseudomonadati</taxon>
        <taxon>Pseudomonadota</taxon>
        <taxon>Alphaproteobacteria</taxon>
        <taxon>Hyphomicrobiales</taxon>
        <taxon>Aurantimonadaceae</taxon>
        <taxon>Martelella</taxon>
    </lineage>
</organism>
<dbReference type="PROSITE" id="PS00356">
    <property type="entry name" value="HTH_LACI_1"/>
    <property type="match status" value="1"/>
</dbReference>
<evidence type="ECO:0000313" key="3">
    <source>
        <dbReference type="Proteomes" id="UP000295097"/>
    </source>
</evidence>
<dbReference type="EMBL" id="SMAR01000072">
    <property type="protein sequence ID" value="TCT27905.1"/>
    <property type="molecule type" value="Genomic_DNA"/>
</dbReference>